<dbReference type="SUPFAM" id="SSF53649">
    <property type="entry name" value="Alkaline phosphatase-like"/>
    <property type="match status" value="1"/>
</dbReference>
<dbReference type="AlphaFoldDB" id="A0A8J3JNZ5"/>
<dbReference type="InterPro" id="IPR002591">
    <property type="entry name" value="Phosphodiest/P_Trfase"/>
</dbReference>
<keyword evidence="1" id="KW-0255">Endonuclease</keyword>
<dbReference type="GO" id="GO:0004519">
    <property type="term" value="F:endonuclease activity"/>
    <property type="evidence" value="ECO:0007669"/>
    <property type="project" value="UniProtKB-KW"/>
</dbReference>
<keyword evidence="2" id="KW-1185">Reference proteome</keyword>
<reference evidence="1 2" key="1">
    <citation type="submission" date="2021-01" db="EMBL/GenBank/DDBJ databases">
        <title>Whole genome shotgun sequence of Catellatospora bangladeshensis NBRC 107357.</title>
        <authorList>
            <person name="Komaki H."/>
            <person name="Tamura T."/>
        </authorList>
    </citation>
    <scope>NUCLEOTIDE SEQUENCE [LARGE SCALE GENOMIC DNA]</scope>
    <source>
        <strain evidence="1 2">NBRC 107357</strain>
    </source>
</reference>
<dbReference type="Gene3D" id="3.40.720.10">
    <property type="entry name" value="Alkaline Phosphatase, subunit A"/>
    <property type="match status" value="1"/>
</dbReference>
<keyword evidence="1" id="KW-0540">Nuclease</keyword>
<organism evidence="1 2">
    <name type="scientific">Catellatospora bangladeshensis</name>
    <dbReference type="NCBI Taxonomy" id="310355"/>
    <lineage>
        <taxon>Bacteria</taxon>
        <taxon>Bacillati</taxon>
        <taxon>Actinomycetota</taxon>
        <taxon>Actinomycetes</taxon>
        <taxon>Micromonosporales</taxon>
        <taxon>Micromonosporaceae</taxon>
        <taxon>Catellatospora</taxon>
    </lineage>
</organism>
<dbReference type="Pfam" id="PF01663">
    <property type="entry name" value="Phosphodiest"/>
    <property type="match status" value="1"/>
</dbReference>
<dbReference type="Proteomes" id="UP000601223">
    <property type="component" value="Unassembled WGS sequence"/>
</dbReference>
<keyword evidence="1" id="KW-0378">Hydrolase</keyword>
<protein>
    <submittedName>
        <fullName evidence="1">AP endonuclease</fullName>
    </submittedName>
</protein>
<dbReference type="GO" id="GO:0016787">
    <property type="term" value="F:hydrolase activity"/>
    <property type="evidence" value="ECO:0007669"/>
    <property type="project" value="UniProtKB-ARBA"/>
</dbReference>
<dbReference type="PANTHER" id="PTHR10151:SF120">
    <property type="entry name" value="BIS(5'-ADENOSYL)-TRIPHOSPHATASE"/>
    <property type="match status" value="1"/>
</dbReference>
<dbReference type="EMBL" id="BONF01000033">
    <property type="protein sequence ID" value="GIF84068.1"/>
    <property type="molecule type" value="Genomic_DNA"/>
</dbReference>
<name>A0A8J3JNZ5_9ACTN</name>
<proteinExistence type="predicted"/>
<dbReference type="InterPro" id="IPR017850">
    <property type="entry name" value="Alkaline_phosphatase_core_sf"/>
</dbReference>
<evidence type="ECO:0000313" key="2">
    <source>
        <dbReference type="Proteomes" id="UP000601223"/>
    </source>
</evidence>
<dbReference type="PANTHER" id="PTHR10151">
    <property type="entry name" value="ECTONUCLEOTIDE PYROPHOSPHATASE/PHOSPHODIESTERASE"/>
    <property type="match status" value="1"/>
</dbReference>
<dbReference type="RefSeq" id="WP_203751801.1">
    <property type="nucleotide sequence ID" value="NZ_BONF01000033.1"/>
</dbReference>
<sequence>MTGHILVVGIDGVRLDTLRAARTPHLDAVEAAGWLAGFELSEDAPTLSGPTWASVATGLWPRVHGIHGNVFAGHRLAAFPDVFTTAKRRGFATYVGATWSPLVTTEHGGPLFAAPTRLAYADGHALGHDRADQDVADDAARALGTGGFDAAFVYLGEPDEVAHELGTGPEYTAAVERADRRLGQVLAAVRARPGFAAERWTFLVVTDHGHRDEGGHGGRTRWERTAWLAACGAGIGPQAPTGVSHVSVAPTVLDVLGQDLRHESHLAGVSLLVHRPAAPSAAVAAVPAPAGV</sequence>
<comment type="caution">
    <text evidence="1">The sequence shown here is derived from an EMBL/GenBank/DDBJ whole genome shotgun (WGS) entry which is preliminary data.</text>
</comment>
<accession>A0A8J3JNZ5</accession>
<gene>
    <name evidence="1" type="ORF">Cba03nite_54170</name>
</gene>
<evidence type="ECO:0000313" key="1">
    <source>
        <dbReference type="EMBL" id="GIF84068.1"/>
    </source>
</evidence>